<dbReference type="Proteomes" id="UP000507222">
    <property type="component" value="Unassembled WGS sequence"/>
</dbReference>
<dbReference type="AlphaFoldDB" id="A0A6J5VFS2"/>
<gene>
    <name evidence="1" type="ORF">CURHAP_LOCUS45955</name>
</gene>
<proteinExistence type="predicted"/>
<name>A0A6J5VFS2_PRUAR</name>
<evidence type="ECO:0000313" key="2">
    <source>
        <dbReference type="Proteomes" id="UP000507222"/>
    </source>
</evidence>
<sequence length="107" mass="11986">MKLKPNNEIWLPRKYIIGDTTQDTREFAILHGHHILALKSKEPAESIYLNKETGGSCSNRSENNSDIKLDISRTPAIDSPQAIDRTLFSSSLIRPRSSTALSKHIKA</sequence>
<accession>A0A6J5VFS2</accession>
<evidence type="ECO:0000313" key="1">
    <source>
        <dbReference type="EMBL" id="CAB4287929.1"/>
    </source>
</evidence>
<protein>
    <submittedName>
        <fullName evidence="1">Uncharacterized protein</fullName>
    </submittedName>
</protein>
<organism evidence="1 2">
    <name type="scientific">Prunus armeniaca</name>
    <name type="common">Apricot</name>
    <name type="synonym">Armeniaca vulgaris</name>
    <dbReference type="NCBI Taxonomy" id="36596"/>
    <lineage>
        <taxon>Eukaryota</taxon>
        <taxon>Viridiplantae</taxon>
        <taxon>Streptophyta</taxon>
        <taxon>Embryophyta</taxon>
        <taxon>Tracheophyta</taxon>
        <taxon>Spermatophyta</taxon>
        <taxon>Magnoliopsida</taxon>
        <taxon>eudicotyledons</taxon>
        <taxon>Gunneridae</taxon>
        <taxon>Pentapetalae</taxon>
        <taxon>rosids</taxon>
        <taxon>fabids</taxon>
        <taxon>Rosales</taxon>
        <taxon>Rosaceae</taxon>
        <taxon>Amygdaloideae</taxon>
        <taxon>Amygdaleae</taxon>
        <taxon>Prunus</taxon>
    </lineage>
</organism>
<reference evidence="1 2" key="1">
    <citation type="submission" date="2020-05" db="EMBL/GenBank/DDBJ databases">
        <authorList>
            <person name="Campoy J."/>
            <person name="Schneeberger K."/>
            <person name="Spophaly S."/>
        </authorList>
    </citation>
    <scope>NUCLEOTIDE SEQUENCE [LARGE SCALE GENOMIC DNA]</scope>
    <source>
        <strain evidence="1">PruArmRojPasFocal</strain>
    </source>
</reference>
<dbReference type="EMBL" id="CAEKDK010000007">
    <property type="protein sequence ID" value="CAB4287929.1"/>
    <property type="molecule type" value="Genomic_DNA"/>
</dbReference>